<accession>A0A369I3D4</accession>
<evidence type="ECO:0000313" key="3">
    <source>
        <dbReference type="Proteomes" id="UP000253141"/>
    </source>
</evidence>
<sequence>MKRKYQIHLLSAAVLIIVLNGCFSLTLSAQSGTNKAGDKPASKAVDWKLGVALYTFSSMSFPEQLAYADSASLKYVEGFVFAKSGKELKDTVLFKLSLAGIQNLKKKVADQGLKMESIYVIGGKNVADWKRDFEVAKAFGVKYVTGEPPRNLWDSVDSLAGIYGIKVALHNHWKENSIYWHPDSVLAALKGHPNFGACPDLGHYPKSGINPVDALKKLEGKIIGIHLKDIAEYNNNKIQDVPVGTGVVDFPAVFAELKHQRFNGYVMFERDTKEQPNNLTSLKQMVNYYYKTLDLPRPFFPK</sequence>
<dbReference type="GO" id="GO:0016853">
    <property type="term" value="F:isomerase activity"/>
    <property type="evidence" value="ECO:0007669"/>
    <property type="project" value="UniProtKB-KW"/>
</dbReference>
<proteinExistence type="predicted"/>
<dbReference type="PANTHER" id="PTHR12110:SF41">
    <property type="entry name" value="INOSOSE DEHYDRATASE"/>
    <property type="match status" value="1"/>
</dbReference>
<keyword evidence="2" id="KW-0413">Isomerase</keyword>
<dbReference type="SUPFAM" id="SSF51658">
    <property type="entry name" value="Xylose isomerase-like"/>
    <property type="match status" value="1"/>
</dbReference>
<dbReference type="InterPro" id="IPR050312">
    <property type="entry name" value="IolE/XylAMocC-like"/>
</dbReference>
<dbReference type="Gene3D" id="3.20.20.150">
    <property type="entry name" value="Divalent-metal-dependent TIM barrel enzymes"/>
    <property type="match status" value="1"/>
</dbReference>
<protein>
    <submittedName>
        <fullName evidence="2">Sugar phosphate isomerase/epimerase</fullName>
    </submittedName>
</protein>
<dbReference type="RefSeq" id="WP_114463980.1">
    <property type="nucleotide sequence ID" value="NZ_QPIW01000033.1"/>
</dbReference>
<dbReference type="PANTHER" id="PTHR12110">
    <property type="entry name" value="HYDROXYPYRUVATE ISOMERASE"/>
    <property type="match status" value="1"/>
</dbReference>
<dbReference type="EMBL" id="QPIW01000033">
    <property type="protein sequence ID" value="RDB02987.1"/>
    <property type="molecule type" value="Genomic_DNA"/>
</dbReference>
<dbReference type="AlphaFoldDB" id="A0A369I3D4"/>
<reference evidence="2 3" key="1">
    <citation type="submission" date="2018-07" db="EMBL/GenBank/DDBJ databases">
        <title>Genome analysis of Runella aurantiaca.</title>
        <authorList>
            <person name="Yang X."/>
        </authorList>
    </citation>
    <scope>NUCLEOTIDE SEQUENCE [LARGE SCALE GENOMIC DNA]</scope>
    <source>
        <strain evidence="2 3">YX9</strain>
    </source>
</reference>
<feature type="domain" description="Xylose isomerase-like TIM barrel" evidence="1">
    <location>
        <begin position="96"/>
        <end position="277"/>
    </location>
</feature>
<dbReference type="Proteomes" id="UP000253141">
    <property type="component" value="Unassembled WGS sequence"/>
</dbReference>
<evidence type="ECO:0000259" key="1">
    <source>
        <dbReference type="Pfam" id="PF01261"/>
    </source>
</evidence>
<evidence type="ECO:0000313" key="2">
    <source>
        <dbReference type="EMBL" id="RDB02987.1"/>
    </source>
</evidence>
<keyword evidence="3" id="KW-1185">Reference proteome</keyword>
<dbReference type="OrthoDB" id="1121759at2"/>
<name>A0A369I3D4_9BACT</name>
<comment type="caution">
    <text evidence="2">The sequence shown here is derived from an EMBL/GenBank/DDBJ whole genome shotgun (WGS) entry which is preliminary data.</text>
</comment>
<dbReference type="InterPro" id="IPR036237">
    <property type="entry name" value="Xyl_isomerase-like_sf"/>
</dbReference>
<dbReference type="InterPro" id="IPR013022">
    <property type="entry name" value="Xyl_isomerase-like_TIM-brl"/>
</dbReference>
<gene>
    <name evidence="2" type="ORF">DVG78_26320</name>
</gene>
<dbReference type="Pfam" id="PF01261">
    <property type="entry name" value="AP_endonuc_2"/>
    <property type="match status" value="1"/>
</dbReference>
<organism evidence="2 3">
    <name type="scientific">Runella aurantiaca</name>
    <dbReference type="NCBI Taxonomy" id="2282308"/>
    <lineage>
        <taxon>Bacteria</taxon>
        <taxon>Pseudomonadati</taxon>
        <taxon>Bacteroidota</taxon>
        <taxon>Cytophagia</taxon>
        <taxon>Cytophagales</taxon>
        <taxon>Spirosomataceae</taxon>
        <taxon>Runella</taxon>
    </lineage>
</organism>